<reference evidence="1" key="1">
    <citation type="submission" date="2018-05" db="EMBL/GenBank/DDBJ databases">
        <authorList>
            <person name="Lanie J.A."/>
            <person name="Ng W.-L."/>
            <person name="Kazmierczak K.M."/>
            <person name="Andrzejewski T.M."/>
            <person name="Davidsen T.M."/>
            <person name="Wayne K.J."/>
            <person name="Tettelin H."/>
            <person name="Glass J.I."/>
            <person name="Rusch D."/>
            <person name="Podicherti R."/>
            <person name="Tsui H.-C.T."/>
            <person name="Winkler M.E."/>
        </authorList>
    </citation>
    <scope>NUCLEOTIDE SEQUENCE</scope>
</reference>
<name>A0A382UZW1_9ZZZZ</name>
<proteinExistence type="predicted"/>
<dbReference type="AlphaFoldDB" id="A0A382UZW1"/>
<accession>A0A382UZW1</accession>
<gene>
    <name evidence="1" type="ORF">METZ01_LOCUS392627</name>
</gene>
<protein>
    <submittedName>
        <fullName evidence="1">Uncharacterized protein</fullName>
    </submittedName>
</protein>
<evidence type="ECO:0000313" key="1">
    <source>
        <dbReference type="EMBL" id="SVD39773.1"/>
    </source>
</evidence>
<organism evidence="1">
    <name type="scientific">marine metagenome</name>
    <dbReference type="NCBI Taxonomy" id="408172"/>
    <lineage>
        <taxon>unclassified sequences</taxon>
        <taxon>metagenomes</taxon>
        <taxon>ecological metagenomes</taxon>
    </lineage>
</organism>
<dbReference type="EMBL" id="UINC01148090">
    <property type="protein sequence ID" value="SVD39773.1"/>
    <property type="molecule type" value="Genomic_DNA"/>
</dbReference>
<feature type="non-terminal residue" evidence="1">
    <location>
        <position position="1"/>
    </location>
</feature>
<sequence length="49" mass="5612">LYANMDAQAQTQVIQRTHGRRSGHPAHEQAAWIMLARVLLNLDETITRE</sequence>